<keyword evidence="3" id="KW-1185">Reference proteome</keyword>
<dbReference type="SUPFAM" id="SSF54913">
    <property type="entry name" value="GlnB-like"/>
    <property type="match status" value="1"/>
</dbReference>
<dbReference type="EMBL" id="JACHIP010000004">
    <property type="protein sequence ID" value="MBB5058564.1"/>
    <property type="molecule type" value="Genomic_DNA"/>
</dbReference>
<organism evidence="2 3">
    <name type="scientific">Granulicella aggregans</name>
    <dbReference type="NCBI Taxonomy" id="474949"/>
    <lineage>
        <taxon>Bacteria</taxon>
        <taxon>Pseudomonadati</taxon>
        <taxon>Acidobacteriota</taxon>
        <taxon>Terriglobia</taxon>
        <taxon>Terriglobales</taxon>
        <taxon>Acidobacteriaceae</taxon>
        <taxon>Granulicella</taxon>
    </lineage>
</organism>
<sequence>MDEDLRTQFAAMSDDEMLSLGTQYASLTDDAQALVRDEFKRRNLETPDVEEEPLPDALLGVKTIRQYRDQAEAMLARSALESSGIACFLRDENTIRVDWLWSNLMGGIRLQVAEADVEAAEAVLSQPIPASVEVTGEADFRQPICPNCGSLNSRFNNLDAKVAATSILLLGFPVPAPPEKDFWHCNECGTSWIDQEDSLSQE</sequence>
<accession>A0A7W8E4S9</accession>
<protein>
    <recommendedName>
        <fullName evidence="1">DUF2007 domain-containing protein</fullName>
    </recommendedName>
</protein>
<dbReference type="Proteomes" id="UP000540989">
    <property type="component" value="Unassembled WGS sequence"/>
</dbReference>
<dbReference type="Gene3D" id="3.30.70.790">
    <property type="entry name" value="UreE, C-terminal domain"/>
    <property type="match status" value="1"/>
</dbReference>
<reference evidence="2 3" key="1">
    <citation type="submission" date="2020-08" db="EMBL/GenBank/DDBJ databases">
        <title>Genomic Encyclopedia of Type Strains, Phase IV (KMG-V): Genome sequencing to study the core and pangenomes of soil and plant-associated prokaryotes.</title>
        <authorList>
            <person name="Whitman W."/>
        </authorList>
    </citation>
    <scope>NUCLEOTIDE SEQUENCE [LARGE SCALE GENOMIC DNA]</scope>
    <source>
        <strain evidence="2 3">M8UP14</strain>
    </source>
</reference>
<evidence type="ECO:0000313" key="2">
    <source>
        <dbReference type="EMBL" id="MBB5058564.1"/>
    </source>
</evidence>
<name>A0A7W8E4S9_9BACT</name>
<comment type="caution">
    <text evidence="2">The sequence shown here is derived from an EMBL/GenBank/DDBJ whole genome shotgun (WGS) entry which is preliminary data.</text>
</comment>
<dbReference type="Pfam" id="PF09413">
    <property type="entry name" value="DUF2007"/>
    <property type="match status" value="1"/>
</dbReference>
<evidence type="ECO:0000259" key="1">
    <source>
        <dbReference type="Pfam" id="PF09413"/>
    </source>
</evidence>
<dbReference type="AlphaFoldDB" id="A0A7W8E4S9"/>
<dbReference type="InterPro" id="IPR018551">
    <property type="entry name" value="DUF2007"/>
</dbReference>
<evidence type="ECO:0000313" key="3">
    <source>
        <dbReference type="Proteomes" id="UP000540989"/>
    </source>
</evidence>
<proteinExistence type="predicted"/>
<gene>
    <name evidence="2" type="ORF">HDF16_003278</name>
</gene>
<feature type="domain" description="DUF2007" evidence="1">
    <location>
        <begin position="62"/>
        <end position="125"/>
    </location>
</feature>
<dbReference type="InterPro" id="IPR011322">
    <property type="entry name" value="N-reg_PII-like_a/b"/>
</dbReference>